<dbReference type="Gene3D" id="3.90.1150.10">
    <property type="entry name" value="Aspartate Aminotransferase, domain 1"/>
    <property type="match status" value="1"/>
</dbReference>
<name>A0ABY5I5P1_9FIRM</name>
<dbReference type="InterPro" id="IPR015421">
    <property type="entry name" value="PyrdxlP-dep_Trfase_major"/>
</dbReference>
<dbReference type="EMBL" id="CP101620">
    <property type="protein sequence ID" value="UTY40676.1"/>
    <property type="molecule type" value="Genomic_DNA"/>
</dbReference>
<keyword evidence="2" id="KW-1185">Reference proteome</keyword>
<dbReference type="PANTHER" id="PTHR43799">
    <property type="entry name" value="AMINOTRANSFERASE, PUTATIVE-RELATED"/>
    <property type="match status" value="1"/>
</dbReference>
<dbReference type="Proteomes" id="UP001060112">
    <property type="component" value="Chromosome"/>
</dbReference>
<dbReference type="RefSeq" id="WP_290142116.1">
    <property type="nucleotide sequence ID" value="NZ_CP101620.1"/>
</dbReference>
<keyword evidence="1" id="KW-0032">Aminotransferase</keyword>
<dbReference type="InterPro" id="IPR015424">
    <property type="entry name" value="PyrdxlP-dep_Trfase"/>
</dbReference>
<evidence type="ECO:0000313" key="2">
    <source>
        <dbReference type="Proteomes" id="UP001060112"/>
    </source>
</evidence>
<evidence type="ECO:0000313" key="1">
    <source>
        <dbReference type="EMBL" id="UTY40676.1"/>
    </source>
</evidence>
<sequence length="426" mass="48805">MKAYQEMNQDELKTLHQQLSKQYQDMKDLHLQLNMARGKPDFSQVELSMPMLDTINSHYDFSKQKDYCNYGILDGIDEAKKFFADMVETTPDQIIVYGNSSLTIMFDQISRGYTHGYLGNTPWCRLDKIKFLCPVPGYDRHFAITEHFGFEMIPIPMDDNGPDMDLVEKYVQEDESVKGIWCVPQYANPSGITYSDEVVERFAHLKPAAKDFRIFWDNAYVVHHLYNDKQSHVKDILKACQDAGHPDMVFEFCSTSKVTFPGAGVAAMATSMNNKKDTLKHMTVQSIGHDKLNQLRHAKYFQNFESLTEHMQKQADLLRPKFEMVIDIFEKELADLQIGTWTKPLGGYFITFEALQDCAKDIVQKCKEAGVILTDAGATFPYGKDPHDSIIRIAPSYPPLEELKQATDLFVLCVKLVSVEKLLEIR</sequence>
<keyword evidence="1" id="KW-0808">Transferase</keyword>
<dbReference type="Gene3D" id="3.40.640.10">
    <property type="entry name" value="Type I PLP-dependent aspartate aminotransferase-like (Major domain)"/>
    <property type="match status" value="1"/>
</dbReference>
<reference evidence="1" key="1">
    <citation type="submission" date="2022-07" db="EMBL/GenBank/DDBJ databases">
        <title>Faecal culturing of patients with breast cancer.</title>
        <authorList>
            <person name="Teng N.M.Y."/>
            <person name="Kiu R."/>
            <person name="Evans R."/>
            <person name="Baker D.J."/>
            <person name="Zenner C."/>
            <person name="Robinson S.D."/>
            <person name="Hall L.J."/>
        </authorList>
    </citation>
    <scope>NUCLEOTIDE SEQUENCE</scope>
    <source>
        <strain evidence="1">LH1062</strain>
    </source>
</reference>
<dbReference type="GO" id="GO:0008483">
    <property type="term" value="F:transaminase activity"/>
    <property type="evidence" value="ECO:0007669"/>
    <property type="project" value="UniProtKB-KW"/>
</dbReference>
<dbReference type="InterPro" id="IPR024551">
    <property type="entry name" value="AspAT_Ic"/>
</dbReference>
<proteinExistence type="predicted"/>
<accession>A0ABY5I5P1</accession>
<protein>
    <submittedName>
        <fullName evidence="1">Aminotransferase class I/II-fold pyridoxal phosphate-dependent enzyme</fullName>
    </submittedName>
</protein>
<dbReference type="Pfam" id="PF12897">
    <property type="entry name" value="Asp_aminotransf"/>
    <property type="match status" value="1"/>
</dbReference>
<dbReference type="PANTHER" id="PTHR43799:SF1">
    <property type="entry name" value="ASPARTATE AMINOTRANSFERASE"/>
    <property type="match status" value="1"/>
</dbReference>
<dbReference type="SUPFAM" id="SSF53383">
    <property type="entry name" value="PLP-dependent transferases"/>
    <property type="match status" value="1"/>
</dbReference>
<dbReference type="InterPro" id="IPR015422">
    <property type="entry name" value="PyrdxlP-dep_Trfase_small"/>
</dbReference>
<organism evidence="1 2">
    <name type="scientific">Allocoprobacillus halotolerans</name>
    <dbReference type="NCBI Taxonomy" id="2944914"/>
    <lineage>
        <taxon>Bacteria</taxon>
        <taxon>Bacillati</taxon>
        <taxon>Bacillota</taxon>
        <taxon>Erysipelotrichia</taxon>
        <taxon>Erysipelotrichales</taxon>
        <taxon>Erysipelotrichaceae</taxon>
        <taxon>Allocoprobacillus</taxon>
    </lineage>
</organism>
<gene>
    <name evidence="1" type="ORF">NMU03_07950</name>
</gene>